<dbReference type="PROSITE" id="PS50174">
    <property type="entry name" value="G_PATCH"/>
    <property type="match status" value="1"/>
</dbReference>
<dbReference type="OrthoDB" id="1095202at2759"/>
<accession>A0A371F9W9</accession>
<dbReference type="Proteomes" id="UP000257109">
    <property type="component" value="Unassembled WGS sequence"/>
</dbReference>
<dbReference type="Pfam" id="PF01585">
    <property type="entry name" value="G-patch"/>
    <property type="match status" value="1"/>
</dbReference>
<sequence>MFNTPLPAKHVEGDEEALETPFQALEIVGTTNAEIEGGDLRHLEPQSWKPNNSFQPGKGLGKKLDGMTEPVVLQENLGLSGLGYMGTTKKERLGQKTQSAQWKQPSLYRYFTSEGIISPNQIVVIEDQRPKLAEWVHLMAQELDNWTSEALLDLVTQQM</sequence>
<organism evidence="2 3">
    <name type="scientific">Mucuna pruriens</name>
    <name type="common">Velvet bean</name>
    <name type="synonym">Dolichos pruriens</name>
    <dbReference type="NCBI Taxonomy" id="157652"/>
    <lineage>
        <taxon>Eukaryota</taxon>
        <taxon>Viridiplantae</taxon>
        <taxon>Streptophyta</taxon>
        <taxon>Embryophyta</taxon>
        <taxon>Tracheophyta</taxon>
        <taxon>Spermatophyta</taxon>
        <taxon>Magnoliopsida</taxon>
        <taxon>eudicotyledons</taxon>
        <taxon>Gunneridae</taxon>
        <taxon>Pentapetalae</taxon>
        <taxon>rosids</taxon>
        <taxon>fabids</taxon>
        <taxon>Fabales</taxon>
        <taxon>Fabaceae</taxon>
        <taxon>Papilionoideae</taxon>
        <taxon>50 kb inversion clade</taxon>
        <taxon>NPAAA clade</taxon>
        <taxon>indigoferoid/millettioid clade</taxon>
        <taxon>Phaseoleae</taxon>
        <taxon>Mucuna</taxon>
    </lineage>
</organism>
<feature type="domain" description="G-patch" evidence="1">
    <location>
        <begin position="35"/>
        <end position="87"/>
    </location>
</feature>
<protein>
    <recommendedName>
        <fullName evidence="1">G-patch domain-containing protein</fullName>
    </recommendedName>
</protein>
<dbReference type="EMBL" id="QJKJ01009955">
    <property type="protein sequence ID" value="RDX75078.1"/>
    <property type="molecule type" value="Genomic_DNA"/>
</dbReference>
<reference evidence="2" key="1">
    <citation type="submission" date="2018-05" db="EMBL/GenBank/DDBJ databases">
        <title>Draft genome of Mucuna pruriens seed.</title>
        <authorList>
            <person name="Nnadi N.E."/>
            <person name="Vos R."/>
            <person name="Hasami M.H."/>
            <person name="Devisetty U.K."/>
            <person name="Aguiy J.C."/>
        </authorList>
    </citation>
    <scope>NUCLEOTIDE SEQUENCE [LARGE SCALE GENOMIC DNA]</scope>
    <source>
        <strain evidence="2">JCA_2017</strain>
    </source>
</reference>
<dbReference type="InterPro" id="IPR000467">
    <property type="entry name" value="G_patch_dom"/>
</dbReference>
<proteinExistence type="predicted"/>
<evidence type="ECO:0000259" key="1">
    <source>
        <dbReference type="PROSITE" id="PS50174"/>
    </source>
</evidence>
<evidence type="ECO:0000313" key="2">
    <source>
        <dbReference type="EMBL" id="RDX75078.1"/>
    </source>
</evidence>
<evidence type="ECO:0000313" key="3">
    <source>
        <dbReference type="Proteomes" id="UP000257109"/>
    </source>
</evidence>
<dbReference type="GO" id="GO:0003676">
    <property type="term" value="F:nucleic acid binding"/>
    <property type="evidence" value="ECO:0007669"/>
    <property type="project" value="InterPro"/>
</dbReference>
<name>A0A371F9W9_MUCPR</name>
<comment type="caution">
    <text evidence="2">The sequence shown here is derived from an EMBL/GenBank/DDBJ whole genome shotgun (WGS) entry which is preliminary data.</text>
</comment>
<gene>
    <name evidence="2" type="ORF">CR513_45092</name>
</gene>
<feature type="non-terminal residue" evidence="2">
    <location>
        <position position="1"/>
    </location>
</feature>
<dbReference type="AlphaFoldDB" id="A0A371F9W9"/>
<keyword evidence="3" id="KW-1185">Reference proteome</keyword>